<evidence type="ECO:0000313" key="2">
    <source>
        <dbReference type="EMBL" id="EFL47341.1"/>
    </source>
</evidence>
<organism evidence="2 3">
    <name type="scientific">Prevotella disiens FB035-09AN</name>
    <dbReference type="NCBI Taxonomy" id="866771"/>
    <lineage>
        <taxon>Bacteria</taxon>
        <taxon>Pseudomonadati</taxon>
        <taxon>Bacteroidota</taxon>
        <taxon>Bacteroidia</taxon>
        <taxon>Bacteroidales</taxon>
        <taxon>Prevotellaceae</taxon>
        <taxon>Prevotella</taxon>
    </lineage>
</organism>
<gene>
    <name evidence="2" type="ORF">HMPREF9296_1267</name>
</gene>
<feature type="compositionally biased region" description="Polar residues" evidence="1">
    <location>
        <begin position="28"/>
        <end position="37"/>
    </location>
</feature>
<dbReference type="EMBL" id="AEDO01000003">
    <property type="protein sequence ID" value="EFL47341.1"/>
    <property type="molecule type" value="Genomic_DNA"/>
</dbReference>
<reference evidence="2 3" key="1">
    <citation type="submission" date="2010-08" db="EMBL/GenBank/DDBJ databases">
        <authorList>
            <person name="Durkin A.S."/>
            <person name="Madupu R."/>
            <person name="Torralba M."/>
            <person name="Gillis M."/>
            <person name="Methe B."/>
            <person name="Sutton G."/>
            <person name="Nelson K.E."/>
        </authorList>
    </citation>
    <scope>NUCLEOTIDE SEQUENCE [LARGE SCALE GENOMIC DNA]</scope>
    <source>
        <strain evidence="2 3">FB035-09AN</strain>
    </source>
</reference>
<protein>
    <submittedName>
        <fullName evidence="2">Uncharacterized protein</fullName>
    </submittedName>
</protein>
<proteinExistence type="predicted"/>
<dbReference type="RefSeq" id="WP_004355041.1">
    <property type="nucleotide sequence ID" value="NZ_AEDO01000003.1"/>
</dbReference>
<feature type="compositionally biased region" description="Polar residues" evidence="1">
    <location>
        <begin position="58"/>
        <end position="72"/>
    </location>
</feature>
<comment type="caution">
    <text evidence="2">The sequence shown here is derived from an EMBL/GenBank/DDBJ whole genome shotgun (WGS) entry which is preliminary data.</text>
</comment>
<evidence type="ECO:0000256" key="1">
    <source>
        <dbReference type="SAM" id="MobiDB-lite"/>
    </source>
</evidence>
<sequence>MSKMKKKKYITPNVEIVSTEMQQSLLAGSKVESSMGSDESDWEVVNNSNTPVSGGKSTGLSKSFNSDWETGW</sequence>
<accession>E1KMH7</accession>
<dbReference type="AlphaFoldDB" id="E1KMH7"/>
<dbReference type="Proteomes" id="UP000003610">
    <property type="component" value="Unassembled WGS sequence"/>
</dbReference>
<evidence type="ECO:0000313" key="3">
    <source>
        <dbReference type="Proteomes" id="UP000003610"/>
    </source>
</evidence>
<name>E1KMH7_9BACT</name>
<feature type="region of interest" description="Disordered" evidence="1">
    <location>
        <begin position="28"/>
        <end position="72"/>
    </location>
</feature>